<dbReference type="GO" id="GO:0004222">
    <property type="term" value="F:metalloendopeptidase activity"/>
    <property type="evidence" value="ECO:0007669"/>
    <property type="project" value="TreeGrafter"/>
</dbReference>
<dbReference type="Proteomes" id="UP000011705">
    <property type="component" value="Chromosome"/>
</dbReference>
<dbReference type="HOGENOM" id="CLU_029425_5_3_12"/>
<dbReference type="InterPro" id="IPR011055">
    <property type="entry name" value="Dup_hybrid_motif"/>
</dbReference>
<organism evidence="2">
    <name type="scientific">Treponema denticola H-22</name>
    <dbReference type="NCBI Taxonomy" id="999432"/>
    <lineage>
        <taxon>Bacteria</taxon>
        <taxon>Pseudomonadati</taxon>
        <taxon>Spirochaetota</taxon>
        <taxon>Spirochaetia</taxon>
        <taxon>Spirochaetales</taxon>
        <taxon>Treponemataceae</taxon>
        <taxon>Treponema</taxon>
    </lineage>
</organism>
<reference evidence="2" key="1">
    <citation type="submission" date="2012-01" db="EMBL/GenBank/DDBJ databases">
        <title>The Genome Sequence of Treponema denticola H-22.</title>
        <authorList>
            <consortium name="The Broad Institute Genome Sequencing Platform"/>
            <person name="Earl A."/>
            <person name="Ward D."/>
            <person name="Feldgarden M."/>
            <person name="Gevers D."/>
            <person name="Blanton J.M."/>
            <person name="Fenno C.J."/>
            <person name="Baranova O.V."/>
            <person name="Mathney J."/>
            <person name="Dewhirst F.E."/>
            <person name="Izard J."/>
            <person name="Young S.K."/>
            <person name="Zeng Q."/>
            <person name="Gargeya S."/>
            <person name="Fitzgerald M."/>
            <person name="Haas B."/>
            <person name="Abouelleil A."/>
            <person name="Alvarado L."/>
            <person name="Arachchi H.M."/>
            <person name="Berlin A."/>
            <person name="Chapman S.B."/>
            <person name="Gearin G."/>
            <person name="Goldberg J."/>
            <person name="Griggs A."/>
            <person name="Gujja S."/>
            <person name="Hansen M."/>
            <person name="Heiman D."/>
            <person name="Howarth C."/>
            <person name="Larimer J."/>
            <person name="Lui A."/>
            <person name="MacDonald P.J.P."/>
            <person name="McCowen C."/>
            <person name="Montmayeur A."/>
            <person name="Murphy C."/>
            <person name="Neiman D."/>
            <person name="Pearson M."/>
            <person name="Priest M."/>
            <person name="Roberts A."/>
            <person name="Saif S."/>
            <person name="Shea T."/>
            <person name="Sisk P."/>
            <person name="Stolte C."/>
            <person name="Sykes S."/>
            <person name="Wortman J."/>
            <person name="Nusbaum C."/>
            <person name="Birren B."/>
        </authorList>
    </citation>
    <scope>NUCLEOTIDE SEQUENCE [LARGE SCALE GENOMIC DNA]</scope>
    <source>
        <strain evidence="2">H-22</strain>
    </source>
</reference>
<feature type="domain" description="M23ase beta-sheet core" evidence="1">
    <location>
        <begin position="213"/>
        <end position="307"/>
    </location>
</feature>
<evidence type="ECO:0000313" key="2">
    <source>
        <dbReference type="EMBL" id="EMB34145.1"/>
    </source>
</evidence>
<evidence type="ECO:0000259" key="1">
    <source>
        <dbReference type="Pfam" id="PF01551"/>
    </source>
</evidence>
<gene>
    <name evidence="2" type="ORF">HMPREF9726_00894</name>
</gene>
<dbReference type="Pfam" id="PF01551">
    <property type="entry name" value="Peptidase_M23"/>
    <property type="match status" value="1"/>
</dbReference>
<dbReference type="PANTHER" id="PTHR21666:SF270">
    <property type="entry name" value="MUREIN HYDROLASE ACTIVATOR ENVC"/>
    <property type="match status" value="1"/>
</dbReference>
<dbReference type="InterPro" id="IPR016047">
    <property type="entry name" value="M23ase_b-sheet_dom"/>
</dbReference>
<dbReference type="EMBL" id="AGDV01000009">
    <property type="protein sequence ID" value="EMB34145.1"/>
    <property type="molecule type" value="Genomic_DNA"/>
</dbReference>
<dbReference type="CDD" id="cd12797">
    <property type="entry name" value="M23_peptidase"/>
    <property type="match status" value="1"/>
</dbReference>
<name>A0A0E2E5X5_TREDN</name>
<dbReference type="RefSeq" id="WP_002683788.1">
    <property type="nucleotide sequence ID" value="NZ_CM001795.1"/>
</dbReference>
<dbReference type="AlphaFoldDB" id="A0A0E2E5X5"/>
<dbReference type="PANTHER" id="PTHR21666">
    <property type="entry name" value="PEPTIDASE-RELATED"/>
    <property type="match status" value="1"/>
</dbReference>
<protein>
    <recommendedName>
        <fullName evidence="1">M23ase beta-sheet core domain-containing protein</fullName>
    </recommendedName>
</protein>
<comment type="caution">
    <text evidence="2">The sequence shown here is derived from an EMBL/GenBank/DDBJ whole genome shotgun (WGS) entry which is preliminary data.</text>
</comment>
<dbReference type="Gene3D" id="2.70.70.10">
    <property type="entry name" value="Glucose Permease (Domain IIA)"/>
    <property type="match status" value="1"/>
</dbReference>
<dbReference type="PATRIC" id="fig|999432.5.peg.929"/>
<dbReference type="InterPro" id="IPR050570">
    <property type="entry name" value="Cell_wall_metabolism_enzyme"/>
</dbReference>
<accession>A0A0E2E5X5</accession>
<sequence>MLKKRSFQVLLFFCFLFALHPSGKKEVSDIEQNGKSEKALYIISLPESGELGSFFNVKFKAARKIEKAWITIYDTSEKKVQTINAFPLDKTEKEWAAIAAVAVWWKSGKWKIRTHLIIDGALFEEDRGFEVLEREFEEYVMKLSKKNSQILRDKSPKKTEQRNRFAEVLKVQNLESLYFKGPFAMPFDAKRISSTFAEKRTSKYPDGKTSVSRHWGIDYPSPIGTPIFAPGTGKVVLAENRIVTGWTLVIEHAPAVYTIYYHLNKIHVKEGSLVKQGEKIADIGTTGFSTGPHLHWELRINEIPADPELLLKKELF</sequence>
<proteinExistence type="predicted"/>
<dbReference type="SUPFAM" id="SSF51261">
    <property type="entry name" value="Duplicated hybrid motif"/>
    <property type="match status" value="1"/>
</dbReference>